<dbReference type="PROSITE" id="PS00584">
    <property type="entry name" value="PFKB_KINASES_2"/>
    <property type="match status" value="1"/>
</dbReference>
<comment type="caution">
    <text evidence="4">The sequence shown here is derived from an EMBL/GenBank/DDBJ whole genome shotgun (WGS) entry which is preliminary data.</text>
</comment>
<dbReference type="OrthoDB" id="9775849at2"/>
<evidence type="ECO:0000313" key="4">
    <source>
        <dbReference type="EMBL" id="OYO24358.1"/>
    </source>
</evidence>
<accession>A0A255H991</accession>
<keyword evidence="2" id="KW-0418">Kinase</keyword>
<reference evidence="4 5" key="1">
    <citation type="submission" date="2017-07" db="EMBL/GenBank/DDBJ databases">
        <title>Draft whole genome sequences of clinical Proprionibacteriaceae strains.</title>
        <authorList>
            <person name="Bernier A.-M."/>
            <person name="Bernard K."/>
            <person name="Domingo M.-C."/>
        </authorList>
    </citation>
    <scope>NUCLEOTIDE SEQUENCE [LARGE SCALE GENOMIC DNA]</scope>
    <source>
        <strain evidence="4 5">NML 130396</strain>
    </source>
</reference>
<gene>
    <name evidence="4" type="ORF">CGZ93_03950</name>
</gene>
<dbReference type="SUPFAM" id="SSF53613">
    <property type="entry name" value="Ribokinase-like"/>
    <property type="match status" value="1"/>
</dbReference>
<dbReference type="InterPro" id="IPR002173">
    <property type="entry name" value="Carboh/pur_kinase_PfkB_CS"/>
</dbReference>
<dbReference type="AlphaFoldDB" id="A0A255H991"/>
<feature type="domain" description="Carbohydrate kinase PfkB" evidence="3">
    <location>
        <begin position="20"/>
        <end position="121"/>
    </location>
</feature>
<dbReference type="Proteomes" id="UP000216311">
    <property type="component" value="Unassembled WGS sequence"/>
</dbReference>
<evidence type="ECO:0000256" key="2">
    <source>
        <dbReference type="ARBA" id="ARBA00022777"/>
    </source>
</evidence>
<dbReference type="Gene3D" id="3.40.1190.20">
    <property type="match status" value="1"/>
</dbReference>
<protein>
    <recommendedName>
        <fullName evidence="3">Carbohydrate kinase PfkB domain-containing protein</fullName>
    </recommendedName>
</protein>
<evidence type="ECO:0000313" key="5">
    <source>
        <dbReference type="Proteomes" id="UP000216311"/>
    </source>
</evidence>
<dbReference type="InterPro" id="IPR011611">
    <property type="entry name" value="PfkB_dom"/>
</dbReference>
<evidence type="ECO:0000259" key="3">
    <source>
        <dbReference type="Pfam" id="PF00294"/>
    </source>
</evidence>
<dbReference type="GO" id="GO:0016301">
    <property type="term" value="F:kinase activity"/>
    <property type="evidence" value="ECO:0007669"/>
    <property type="project" value="UniProtKB-KW"/>
</dbReference>
<dbReference type="Pfam" id="PF00294">
    <property type="entry name" value="PfkB"/>
    <property type="match status" value="1"/>
</dbReference>
<dbReference type="InterPro" id="IPR029056">
    <property type="entry name" value="Ribokinase-like"/>
</dbReference>
<dbReference type="EMBL" id="NMVQ01000004">
    <property type="protein sequence ID" value="OYO24358.1"/>
    <property type="molecule type" value="Genomic_DNA"/>
</dbReference>
<organism evidence="4 5">
    <name type="scientific">Enemella dayhoffiae</name>
    <dbReference type="NCBI Taxonomy" id="2016507"/>
    <lineage>
        <taxon>Bacteria</taxon>
        <taxon>Bacillati</taxon>
        <taxon>Actinomycetota</taxon>
        <taxon>Actinomycetes</taxon>
        <taxon>Propionibacteriales</taxon>
        <taxon>Propionibacteriaceae</taxon>
        <taxon>Enemella</taxon>
    </lineage>
</organism>
<sequence>MLLGACPGCQTTPMWWTGLALLTDMPVSSLTEIEAAARKLLSRGVREVLVTLGERAECCVARTTAATTCPGAPVVAVDSTGAGDAFSGAFAHRYATDGDVASAIANRYAADSVTRHGTQSSFAAAAEFVG</sequence>
<dbReference type="GO" id="GO:0005829">
    <property type="term" value="C:cytosol"/>
    <property type="evidence" value="ECO:0007669"/>
    <property type="project" value="TreeGrafter"/>
</dbReference>
<dbReference type="PANTHER" id="PTHR10584:SF166">
    <property type="entry name" value="RIBOKINASE"/>
    <property type="match status" value="1"/>
</dbReference>
<name>A0A255H991_9ACTN</name>
<keyword evidence="5" id="KW-1185">Reference proteome</keyword>
<evidence type="ECO:0000256" key="1">
    <source>
        <dbReference type="ARBA" id="ARBA00022679"/>
    </source>
</evidence>
<dbReference type="PANTHER" id="PTHR10584">
    <property type="entry name" value="SUGAR KINASE"/>
    <property type="match status" value="1"/>
</dbReference>
<proteinExistence type="predicted"/>
<keyword evidence="1" id="KW-0808">Transferase</keyword>